<evidence type="ECO:0000313" key="15">
    <source>
        <dbReference type="EMBL" id="PRP85604.1"/>
    </source>
</evidence>
<feature type="active site" description="Proton acceptor" evidence="11">
    <location>
        <position position="374"/>
    </location>
</feature>
<dbReference type="InterPro" id="IPR020616">
    <property type="entry name" value="Thiolase_N"/>
</dbReference>
<reference evidence="15 16" key="1">
    <citation type="journal article" date="2018" name="Genome Biol. Evol.">
        <title>Multiple Roots of Fruiting Body Formation in Amoebozoa.</title>
        <authorList>
            <person name="Hillmann F."/>
            <person name="Forbes G."/>
            <person name="Novohradska S."/>
            <person name="Ferling I."/>
            <person name="Riege K."/>
            <person name="Groth M."/>
            <person name="Westermann M."/>
            <person name="Marz M."/>
            <person name="Spaller T."/>
            <person name="Winckler T."/>
            <person name="Schaap P."/>
            <person name="Glockner G."/>
        </authorList>
    </citation>
    <scope>NUCLEOTIDE SEQUENCE [LARGE SCALE GENOMIC DNA]</scope>
    <source>
        <strain evidence="15 16">Jena</strain>
    </source>
</reference>
<dbReference type="GO" id="GO:0003985">
    <property type="term" value="F:acetyl-CoA C-acetyltransferase activity"/>
    <property type="evidence" value="ECO:0007669"/>
    <property type="project" value="UniProtKB-EC"/>
</dbReference>
<proteinExistence type="inferred from homology"/>
<feature type="active site" description="Acyl-thioester intermediate" evidence="11">
    <location>
        <position position="112"/>
    </location>
</feature>
<evidence type="ECO:0000256" key="11">
    <source>
        <dbReference type="PIRSR" id="PIRSR000429-1"/>
    </source>
</evidence>
<accession>A0A2P6NNS2</accession>
<evidence type="ECO:0000256" key="8">
    <source>
        <dbReference type="ARBA" id="ARBA00022958"/>
    </source>
</evidence>
<sequence>MLTRAAIAGFQPTQKVRRFATVAHGREVVIVATARTPVGSFAGALSSLSAPQLGSIAIKGVLERSKIDPNLVQEVQMGQVIQAAVGQAPARQAALGAGLPNSVITTTVNKVCASGMKTIMNASQTISLGLQDVMIAGGMESMSNVPYYLEKARSGHRLGHAQATDGLIKDGLWDVYNNFHMGNCAEDCAKRYNITREAQDAYAVESYSRAQKSIADGIFTSEIVPVTLSTKKPTDKATVITEDEEPKNVNLTKLPTLRPAFDKAGSVTAANSSTLNDGASAVLLMSADKAKELGLKPLARIIGYADAAQAPIEFTTAPSLAIPKLLKQHNIPAESIDLYEINEAFSVVSIANNQLLKLDPSKVNIYGGAVAMGHAIGNSGTRIVITLLNALQRTNKKRGIAAICNGGGEASAIAIERLD</sequence>
<evidence type="ECO:0000256" key="4">
    <source>
        <dbReference type="ARBA" id="ARBA00012705"/>
    </source>
</evidence>
<comment type="subcellular location">
    <subcellularLocation>
        <location evidence="1">Mitochondrion</location>
    </subcellularLocation>
</comment>
<dbReference type="PIRSF" id="PIRSF000429">
    <property type="entry name" value="Ac-CoA_Ac_transf"/>
    <property type="match status" value="1"/>
</dbReference>
<keyword evidence="9" id="KW-0496">Mitochondrion</keyword>
<evidence type="ECO:0000256" key="6">
    <source>
        <dbReference type="ARBA" id="ARBA00022723"/>
    </source>
</evidence>
<dbReference type="InterPro" id="IPR020610">
    <property type="entry name" value="Thiolase_AS"/>
</dbReference>
<dbReference type="Proteomes" id="UP000241769">
    <property type="component" value="Unassembled WGS sequence"/>
</dbReference>
<dbReference type="SUPFAM" id="SSF53901">
    <property type="entry name" value="Thiolase-like"/>
    <property type="match status" value="2"/>
</dbReference>
<dbReference type="InterPro" id="IPR020615">
    <property type="entry name" value="Thiolase_acyl_enz_int_AS"/>
</dbReference>
<comment type="caution">
    <text evidence="15">The sequence shown here is derived from an EMBL/GenBank/DDBJ whole genome shotgun (WGS) entry which is preliminary data.</text>
</comment>
<dbReference type="NCBIfam" id="TIGR01930">
    <property type="entry name" value="AcCoA-C-Actrans"/>
    <property type="match status" value="1"/>
</dbReference>
<keyword evidence="5 12" id="KW-0808">Transferase</keyword>
<evidence type="ECO:0000256" key="2">
    <source>
        <dbReference type="ARBA" id="ARBA00010982"/>
    </source>
</evidence>
<dbReference type="InterPro" id="IPR016039">
    <property type="entry name" value="Thiolase-like"/>
</dbReference>
<protein>
    <recommendedName>
        <fullName evidence="4">acetyl-CoA C-acetyltransferase</fullName>
        <ecNumber evidence="4">2.3.1.9</ecNumber>
    </recommendedName>
</protein>
<evidence type="ECO:0000256" key="1">
    <source>
        <dbReference type="ARBA" id="ARBA00004173"/>
    </source>
</evidence>
<evidence type="ECO:0000259" key="14">
    <source>
        <dbReference type="Pfam" id="PF02803"/>
    </source>
</evidence>
<keyword evidence="6" id="KW-0479">Metal-binding</keyword>
<evidence type="ECO:0000256" key="7">
    <source>
        <dbReference type="ARBA" id="ARBA00022946"/>
    </source>
</evidence>
<gene>
    <name evidence="15" type="ORF">PROFUN_06393</name>
</gene>
<dbReference type="InterPro" id="IPR020617">
    <property type="entry name" value="Thiolase_C"/>
</dbReference>
<comment type="subunit">
    <text evidence="3">Homotetramer.</text>
</comment>
<keyword evidence="16" id="KW-1185">Reference proteome</keyword>
<evidence type="ECO:0000256" key="10">
    <source>
        <dbReference type="ARBA" id="ARBA00023315"/>
    </source>
</evidence>
<dbReference type="GO" id="GO:0005739">
    <property type="term" value="C:mitochondrion"/>
    <property type="evidence" value="ECO:0007669"/>
    <property type="project" value="UniProtKB-SubCell"/>
</dbReference>
<keyword evidence="7" id="KW-0809">Transit peptide</keyword>
<dbReference type="CDD" id="cd00751">
    <property type="entry name" value="thiolase"/>
    <property type="match status" value="1"/>
</dbReference>
<dbReference type="GO" id="GO:0046872">
    <property type="term" value="F:metal ion binding"/>
    <property type="evidence" value="ECO:0007669"/>
    <property type="project" value="UniProtKB-KW"/>
</dbReference>
<dbReference type="InParanoid" id="A0A2P6NNS2"/>
<evidence type="ECO:0000259" key="13">
    <source>
        <dbReference type="Pfam" id="PF00108"/>
    </source>
</evidence>
<dbReference type="PROSITE" id="PS00099">
    <property type="entry name" value="THIOLASE_3"/>
    <property type="match status" value="1"/>
</dbReference>
<dbReference type="Pfam" id="PF00108">
    <property type="entry name" value="Thiolase_N"/>
    <property type="match status" value="1"/>
</dbReference>
<organism evidence="15 16">
    <name type="scientific">Planoprotostelium fungivorum</name>
    <dbReference type="NCBI Taxonomy" id="1890364"/>
    <lineage>
        <taxon>Eukaryota</taxon>
        <taxon>Amoebozoa</taxon>
        <taxon>Evosea</taxon>
        <taxon>Variosea</taxon>
        <taxon>Cavosteliida</taxon>
        <taxon>Cavosteliaceae</taxon>
        <taxon>Planoprotostelium</taxon>
    </lineage>
</organism>
<dbReference type="Pfam" id="PF02803">
    <property type="entry name" value="Thiolase_C"/>
    <property type="match status" value="1"/>
</dbReference>
<evidence type="ECO:0000313" key="16">
    <source>
        <dbReference type="Proteomes" id="UP000241769"/>
    </source>
</evidence>
<evidence type="ECO:0000256" key="12">
    <source>
        <dbReference type="RuleBase" id="RU003557"/>
    </source>
</evidence>
<dbReference type="EC" id="2.3.1.9" evidence="4"/>
<dbReference type="PROSITE" id="PS00098">
    <property type="entry name" value="THIOLASE_1"/>
    <property type="match status" value="1"/>
</dbReference>
<dbReference type="PANTHER" id="PTHR18919:SF156">
    <property type="entry name" value="ACETYL-COA ACETYLTRANSFERASE, MITOCHONDRIAL"/>
    <property type="match status" value="1"/>
</dbReference>
<evidence type="ECO:0000256" key="5">
    <source>
        <dbReference type="ARBA" id="ARBA00022679"/>
    </source>
</evidence>
<dbReference type="OrthoDB" id="5404651at2759"/>
<feature type="domain" description="Thiolase C-terminal" evidence="14">
    <location>
        <begin position="295"/>
        <end position="417"/>
    </location>
</feature>
<comment type="similarity">
    <text evidence="2 12">Belongs to the thiolase-like superfamily. Thiolase family.</text>
</comment>
<keyword evidence="10 12" id="KW-0012">Acyltransferase</keyword>
<keyword evidence="8" id="KW-0630">Potassium</keyword>
<dbReference type="FunFam" id="3.40.47.10:FF:000007">
    <property type="entry name" value="acetyl-CoA acetyltransferase, mitochondrial"/>
    <property type="match status" value="1"/>
</dbReference>
<dbReference type="GO" id="GO:0006635">
    <property type="term" value="P:fatty acid beta-oxidation"/>
    <property type="evidence" value="ECO:0007669"/>
    <property type="project" value="TreeGrafter"/>
</dbReference>
<evidence type="ECO:0000256" key="9">
    <source>
        <dbReference type="ARBA" id="ARBA00023128"/>
    </source>
</evidence>
<name>A0A2P6NNS2_9EUKA</name>
<dbReference type="EMBL" id="MDYQ01000042">
    <property type="protein sequence ID" value="PRP85604.1"/>
    <property type="molecule type" value="Genomic_DNA"/>
</dbReference>
<dbReference type="Gene3D" id="3.40.47.10">
    <property type="match status" value="1"/>
</dbReference>
<dbReference type="AlphaFoldDB" id="A0A2P6NNS2"/>
<dbReference type="PANTHER" id="PTHR18919">
    <property type="entry name" value="ACETYL-COA C-ACYLTRANSFERASE"/>
    <property type="match status" value="1"/>
</dbReference>
<feature type="active site" description="Proton acceptor" evidence="11">
    <location>
        <position position="404"/>
    </location>
</feature>
<dbReference type="STRING" id="1890364.A0A2P6NNS2"/>
<dbReference type="FunCoup" id="A0A2P6NNS2">
    <property type="interactions" value="446"/>
</dbReference>
<dbReference type="InterPro" id="IPR002155">
    <property type="entry name" value="Thiolase"/>
</dbReference>
<evidence type="ECO:0000256" key="3">
    <source>
        <dbReference type="ARBA" id="ARBA00011881"/>
    </source>
</evidence>
<feature type="domain" description="Thiolase N-terminal" evidence="13">
    <location>
        <begin position="28"/>
        <end position="287"/>
    </location>
</feature>